<feature type="transmembrane region" description="Helical" evidence="5">
    <location>
        <begin position="229"/>
        <end position="247"/>
    </location>
</feature>
<dbReference type="AlphaFoldDB" id="A0A497E4H1"/>
<accession>A0A497E4H1</accession>
<evidence type="ECO:0000256" key="1">
    <source>
        <dbReference type="ARBA" id="ARBA00004141"/>
    </source>
</evidence>
<evidence type="ECO:0000256" key="5">
    <source>
        <dbReference type="SAM" id="Phobius"/>
    </source>
</evidence>
<dbReference type="InterPro" id="IPR056738">
    <property type="entry name" value="NfeD1b_N"/>
</dbReference>
<evidence type="ECO:0000256" key="3">
    <source>
        <dbReference type="ARBA" id="ARBA00022989"/>
    </source>
</evidence>
<evidence type="ECO:0000259" key="7">
    <source>
        <dbReference type="Pfam" id="PF24961"/>
    </source>
</evidence>
<dbReference type="Pfam" id="PF24961">
    <property type="entry name" value="NfeD_membrane"/>
    <property type="match status" value="1"/>
</dbReference>
<keyword evidence="4 5" id="KW-0472">Membrane</keyword>
<dbReference type="SUPFAM" id="SSF141322">
    <property type="entry name" value="NfeD domain-like"/>
    <property type="match status" value="1"/>
</dbReference>
<keyword evidence="2 5" id="KW-0812">Transmembrane</keyword>
<organism evidence="9 10">
    <name type="scientific">Aerophobetes bacterium</name>
    <dbReference type="NCBI Taxonomy" id="2030807"/>
    <lineage>
        <taxon>Bacteria</taxon>
        <taxon>Candidatus Aerophobota</taxon>
    </lineage>
</organism>
<dbReference type="InterPro" id="IPR029045">
    <property type="entry name" value="ClpP/crotonase-like_dom_sf"/>
</dbReference>
<dbReference type="Gene3D" id="3.90.226.10">
    <property type="entry name" value="2-enoyl-CoA Hydratase, Chain A, domain 1"/>
    <property type="match status" value="1"/>
</dbReference>
<dbReference type="PANTHER" id="PTHR33507">
    <property type="entry name" value="INNER MEMBRANE PROTEIN YBBJ"/>
    <property type="match status" value="1"/>
</dbReference>
<evidence type="ECO:0000256" key="2">
    <source>
        <dbReference type="ARBA" id="ARBA00022692"/>
    </source>
</evidence>
<evidence type="ECO:0000313" key="10">
    <source>
        <dbReference type="Proteomes" id="UP000279422"/>
    </source>
</evidence>
<dbReference type="EMBL" id="QMPZ01000108">
    <property type="protein sequence ID" value="RLE08259.1"/>
    <property type="molecule type" value="Genomic_DNA"/>
</dbReference>
<gene>
    <name evidence="9" type="ORF">DRJ00_06640</name>
</gene>
<sequence length="421" mass="45570">GVFLFSFSLFSAQAINRVEVLKIEGTISPVAAHRLEEALKSAIKEKAHCLIIQLDTPGGLDKSMRQMVKTIMNSEIPIVVYVSPKGARAASAGVFITLASHIAVMAPGTNIGAAHPVAMGAGMDEKMEQKVVNDACAYIKSIAQKRGRNEKWAEKAVRESVSITDEEALKLGIIDFVAEDITELLEKLDGRKVQTSRGILTLRTKEAELHFVEVSFREKLLQTLSDPNLAYILLMVGIWGIILEFFHPGAILPGMVGGICLLLALFALQVLPFNLAGLFLILLSIVLFILEAKVPSYGALTIGGIAALTLGSLMLIDPSALYISISLRYIIPMVAITAFLFAFIVSFAIKAHIKRPVTGLEGMIGEVGVAKSDLDPEGKVQVHGEIWNATVESSGQTVKKGENVEVVRVERMTLVVKKKEV</sequence>
<dbReference type="InterPro" id="IPR052165">
    <property type="entry name" value="Membrane_assoc_protease"/>
</dbReference>
<protein>
    <submittedName>
        <fullName evidence="9">Nodulation protein NfeD</fullName>
    </submittedName>
</protein>
<dbReference type="GO" id="GO:0016020">
    <property type="term" value="C:membrane"/>
    <property type="evidence" value="ECO:0007669"/>
    <property type="project" value="UniProtKB-SubCell"/>
</dbReference>
<dbReference type="InterPro" id="IPR002810">
    <property type="entry name" value="NfeD-like_C"/>
</dbReference>
<dbReference type="Pfam" id="PF25145">
    <property type="entry name" value="NfeD1b_N"/>
    <property type="match status" value="1"/>
</dbReference>
<evidence type="ECO:0000259" key="8">
    <source>
        <dbReference type="Pfam" id="PF25145"/>
    </source>
</evidence>
<dbReference type="Gene3D" id="2.40.50.140">
    <property type="entry name" value="Nucleic acid-binding proteins"/>
    <property type="match status" value="1"/>
</dbReference>
<comment type="subcellular location">
    <subcellularLocation>
        <location evidence="1">Membrane</location>
        <topology evidence="1">Multi-pass membrane protein</topology>
    </subcellularLocation>
</comment>
<dbReference type="SUPFAM" id="SSF52096">
    <property type="entry name" value="ClpP/crotonase"/>
    <property type="match status" value="1"/>
</dbReference>
<dbReference type="InterPro" id="IPR056739">
    <property type="entry name" value="NfeD_membrane"/>
</dbReference>
<evidence type="ECO:0000256" key="4">
    <source>
        <dbReference type="ARBA" id="ARBA00023136"/>
    </source>
</evidence>
<evidence type="ECO:0000313" key="9">
    <source>
        <dbReference type="EMBL" id="RLE08259.1"/>
    </source>
</evidence>
<dbReference type="Proteomes" id="UP000279422">
    <property type="component" value="Unassembled WGS sequence"/>
</dbReference>
<dbReference type="InterPro" id="IPR012340">
    <property type="entry name" value="NA-bd_OB-fold"/>
</dbReference>
<dbReference type="FunFam" id="3.90.226.10:FF:000089">
    <property type="entry name" value="Membrane-bound serine protease"/>
    <property type="match status" value="1"/>
</dbReference>
<dbReference type="CDD" id="cd07020">
    <property type="entry name" value="Clp_protease_NfeD_1"/>
    <property type="match status" value="1"/>
</dbReference>
<dbReference type="PANTHER" id="PTHR33507:SF4">
    <property type="entry name" value="NODULATION COMPETITIVENESS PROTEIN NFED"/>
    <property type="match status" value="1"/>
</dbReference>
<feature type="transmembrane region" description="Helical" evidence="5">
    <location>
        <begin position="259"/>
        <end position="290"/>
    </location>
</feature>
<feature type="domain" description="NfeD1b N-terminal" evidence="8">
    <location>
        <begin position="18"/>
        <end position="177"/>
    </location>
</feature>
<keyword evidence="3 5" id="KW-1133">Transmembrane helix</keyword>
<feature type="transmembrane region" description="Helical" evidence="5">
    <location>
        <begin position="296"/>
        <end position="317"/>
    </location>
</feature>
<dbReference type="Pfam" id="PF01957">
    <property type="entry name" value="NfeD"/>
    <property type="match status" value="1"/>
</dbReference>
<evidence type="ECO:0000259" key="6">
    <source>
        <dbReference type="Pfam" id="PF01957"/>
    </source>
</evidence>
<feature type="non-terminal residue" evidence="9">
    <location>
        <position position="1"/>
    </location>
</feature>
<feature type="transmembrane region" description="Helical" evidence="5">
    <location>
        <begin position="329"/>
        <end position="349"/>
    </location>
</feature>
<comment type="caution">
    <text evidence="9">The sequence shown here is derived from an EMBL/GenBank/DDBJ whole genome shotgun (WGS) entry which is preliminary data.</text>
</comment>
<feature type="domain" description="NfeD-like C-terminal" evidence="6">
    <location>
        <begin position="361"/>
        <end position="418"/>
    </location>
</feature>
<proteinExistence type="predicted"/>
<feature type="domain" description="NfeD integral membrane" evidence="7">
    <location>
        <begin position="228"/>
        <end position="345"/>
    </location>
</feature>
<reference evidence="9 10" key="1">
    <citation type="submission" date="2018-06" db="EMBL/GenBank/DDBJ databases">
        <title>Extensive metabolic versatility and redundancy in microbially diverse, dynamic hydrothermal sediments.</title>
        <authorList>
            <person name="Dombrowski N."/>
            <person name="Teske A."/>
            <person name="Baker B.J."/>
        </authorList>
    </citation>
    <scope>NUCLEOTIDE SEQUENCE [LARGE SCALE GENOMIC DNA]</scope>
    <source>
        <strain evidence="9">B47_G16</strain>
    </source>
</reference>
<name>A0A497E4H1_UNCAE</name>